<gene>
    <name evidence="2" type="ORF">BD289DRAFT_109458</name>
</gene>
<protein>
    <submittedName>
        <fullName evidence="2">Uncharacterized protein</fullName>
    </submittedName>
</protein>
<reference evidence="2 3" key="1">
    <citation type="journal article" date="2018" name="Mycol. Prog.">
        <title>Coniella lustricola, a new species from submerged detritus.</title>
        <authorList>
            <person name="Raudabaugh D.B."/>
            <person name="Iturriaga T."/>
            <person name="Carver A."/>
            <person name="Mondo S."/>
            <person name="Pangilinan J."/>
            <person name="Lipzen A."/>
            <person name="He G."/>
            <person name="Amirebrahimi M."/>
            <person name="Grigoriev I.V."/>
            <person name="Miller A.N."/>
        </authorList>
    </citation>
    <scope>NUCLEOTIDE SEQUENCE [LARGE SCALE GENOMIC DNA]</scope>
    <source>
        <strain evidence="2 3">B22-T-1</strain>
    </source>
</reference>
<keyword evidence="3" id="KW-1185">Reference proteome</keyword>
<sequence length="150" mass="16182">MVWCVALLSRHQSPRLPREVLARIAVKRRHCEGKALGSSNGNHRLWGMPRPGSGFGIVVLVCFERRRPSSVSSLSGVKARQGEKDLEAGGAYRPAGDPGARRSRICCNPQVGQAYAVLGKAGRLAGPVDAGSWLGSTSRWHKARSQLEVT</sequence>
<dbReference type="Proteomes" id="UP000241462">
    <property type="component" value="Unassembled WGS sequence"/>
</dbReference>
<evidence type="ECO:0000313" key="3">
    <source>
        <dbReference type="Proteomes" id="UP000241462"/>
    </source>
</evidence>
<organism evidence="2 3">
    <name type="scientific">Coniella lustricola</name>
    <dbReference type="NCBI Taxonomy" id="2025994"/>
    <lineage>
        <taxon>Eukaryota</taxon>
        <taxon>Fungi</taxon>
        <taxon>Dikarya</taxon>
        <taxon>Ascomycota</taxon>
        <taxon>Pezizomycotina</taxon>
        <taxon>Sordariomycetes</taxon>
        <taxon>Sordariomycetidae</taxon>
        <taxon>Diaporthales</taxon>
        <taxon>Schizoparmaceae</taxon>
        <taxon>Coniella</taxon>
    </lineage>
</organism>
<dbReference type="InParanoid" id="A0A2T2ZXH2"/>
<feature type="region of interest" description="Disordered" evidence="1">
    <location>
        <begin position="73"/>
        <end position="102"/>
    </location>
</feature>
<proteinExistence type="predicted"/>
<accession>A0A2T2ZXH2</accession>
<evidence type="ECO:0000256" key="1">
    <source>
        <dbReference type="SAM" id="MobiDB-lite"/>
    </source>
</evidence>
<name>A0A2T2ZXH2_9PEZI</name>
<dbReference type="EMBL" id="KZ678583">
    <property type="protein sequence ID" value="PSR78964.1"/>
    <property type="molecule type" value="Genomic_DNA"/>
</dbReference>
<dbReference type="AlphaFoldDB" id="A0A2T2ZXH2"/>
<evidence type="ECO:0000313" key="2">
    <source>
        <dbReference type="EMBL" id="PSR78964.1"/>
    </source>
</evidence>